<reference evidence="2" key="1">
    <citation type="journal article" date="2019" name="Int. J. Syst. Evol. Microbiol.">
        <title>The Global Catalogue of Microorganisms (GCM) 10K type strain sequencing project: providing services to taxonomists for standard genome sequencing and annotation.</title>
        <authorList>
            <consortium name="The Broad Institute Genomics Platform"/>
            <consortium name="The Broad Institute Genome Sequencing Center for Infectious Disease"/>
            <person name="Wu L."/>
            <person name="Ma J."/>
        </authorList>
    </citation>
    <scope>NUCLEOTIDE SEQUENCE [LARGE SCALE GENOMIC DNA]</scope>
    <source>
        <strain evidence="2">CGMCC 1.14966</strain>
    </source>
</reference>
<comment type="caution">
    <text evidence="1">The sequence shown here is derived from an EMBL/GenBank/DDBJ whole genome shotgun (WGS) entry which is preliminary data.</text>
</comment>
<accession>A0ABQ2AIG5</accession>
<gene>
    <name evidence="1" type="ORF">GCM10011495_36490</name>
</gene>
<proteinExistence type="predicted"/>
<sequence>MPTLAWGQVAVAPNPAGPAGAKGTAYTWVSSDTSATARQFVARCLTPANPDGLVPHGKRATPLAAHDTVAIECHRLTRTPAAGCAGWYAYRLLSQAWAVPHLRDHSGQHFSFHNYFVLADGHLTVFNTRDRAANERLRKSRRPCAKNCRWARPRSIRCSGSSCAATSSTTKAITS</sequence>
<evidence type="ECO:0000313" key="2">
    <source>
        <dbReference type="Proteomes" id="UP000637774"/>
    </source>
</evidence>
<name>A0ABQ2AIG5_9BACT</name>
<keyword evidence="2" id="KW-1185">Reference proteome</keyword>
<protein>
    <submittedName>
        <fullName evidence="1">Uncharacterized protein</fullName>
    </submittedName>
</protein>
<organism evidence="1 2">
    <name type="scientific">Hymenobacter frigidus</name>
    <dbReference type="NCBI Taxonomy" id="1524095"/>
    <lineage>
        <taxon>Bacteria</taxon>
        <taxon>Pseudomonadati</taxon>
        <taxon>Bacteroidota</taxon>
        <taxon>Cytophagia</taxon>
        <taxon>Cytophagales</taxon>
        <taxon>Hymenobacteraceae</taxon>
        <taxon>Hymenobacter</taxon>
    </lineage>
</organism>
<dbReference type="EMBL" id="BMGY01000054">
    <property type="protein sequence ID" value="GGH90494.1"/>
    <property type="molecule type" value="Genomic_DNA"/>
</dbReference>
<evidence type="ECO:0000313" key="1">
    <source>
        <dbReference type="EMBL" id="GGH90494.1"/>
    </source>
</evidence>
<dbReference type="Proteomes" id="UP000637774">
    <property type="component" value="Unassembled WGS sequence"/>
</dbReference>